<reference evidence="5 6" key="1">
    <citation type="submission" date="2020-08" db="EMBL/GenBank/DDBJ databases">
        <title>A Genomic Blueprint of the Chicken Gut Microbiome.</title>
        <authorList>
            <person name="Gilroy R."/>
            <person name="Ravi A."/>
            <person name="Getino M."/>
            <person name="Pursley I."/>
            <person name="Horton D.L."/>
            <person name="Alikhan N.-F."/>
            <person name="Baker D."/>
            <person name="Gharbi K."/>
            <person name="Hall N."/>
            <person name="Watson M."/>
            <person name="Adriaenssens E.M."/>
            <person name="Foster-Nyarko E."/>
            <person name="Jarju S."/>
            <person name="Secka A."/>
            <person name="Antonio M."/>
            <person name="Oren A."/>
            <person name="Chaudhuri R."/>
            <person name="La Ragione R.M."/>
            <person name="Hildebrand F."/>
            <person name="Pallen M.J."/>
        </authorList>
    </citation>
    <scope>NUCLEOTIDE SEQUENCE [LARGE SCALE GENOMIC DNA]</scope>
    <source>
        <strain evidence="5 6">Sa1CUA4</strain>
    </source>
</reference>
<dbReference type="InterPro" id="IPR009057">
    <property type="entry name" value="Homeodomain-like_sf"/>
</dbReference>
<dbReference type="Proteomes" id="UP000602532">
    <property type="component" value="Unassembled WGS sequence"/>
</dbReference>
<evidence type="ECO:0000313" key="5">
    <source>
        <dbReference type="EMBL" id="MBD8024825.1"/>
    </source>
</evidence>
<gene>
    <name evidence="5" type="ORF">H9622_14660</name>
</gene>
<dbReference type="InterPro" id="IPR018060">
    <property type="entry name" value="HTH_AraC"/>
</dbReference>
<dbReference type="Gene3D" id="1.10.10.60">
    <property type="entry name" value="Homeodomain-like"/>
    <property type="match status" value="1"/>
</dbReference>
<dbReference type="SMART" id="SM00342">
    <property type="entry name" value="HTH_ARAC"/>
    <property type="match status" value="1"/>
</dbReference>
<comment type="caution">
    <text evidence="5">The sequence shown here is derived from an EMBL/GenBank/DDBJ whole genome shotgun (WGS) entry which is preliminary data.</text>
</comment>
<evidence type="ECO:0000256" key="2">
    <source>
        <dbReference type="ARBA" id="ARBA00023125"/>
    </source>
</evidence>
<dbReference type="Pfam" id="PF12833">
    <property type="entry name" value="HTH_18"/>
    <property type="match status" value="1"/>
</dbReference>
<keyword evidence="2" id="KW-0238">DNA-binding</keyword>
<dbReference type="PANTHER" id="PTHR46796">
    <property type="entry name" value="HTH-TYPE TRANSCRIPTIONAL ACTIVATOR RHAS-RELATED"/>
    <property type="match status" value="1"/>
</dbReference>
<keyword evidence="6" id="KW-1185">Reference proteome</keyword>
<accession>A0ABR8X675</accession>
<sequence>MSGAGGGGFVVEVLSLRATGFDAVEQTWREFVPSARLREPGPDVSAELAWQSAAVEGLSAVAYQLSGSVRSSIEPHGQLMACRVATDDGWVGVPRRQFDTRLPWASSGAAAEAAWDGTATVRALIFDLESAQHTARLMSGDDGLVLDVLDPAPRSAALGAHWERTQSYVLSALVAASRSDESEALLEAELSRHALHATLSAFSTTFAEALERSAQPGPAPRSVRRAISFMESRVADPITIDDVAASAGMSTRGLQAAFRRALDTTPTEYLRGLRLAGAHEQLRAGGPETVAEVARTWGFAHPSRFAAFYRERYGRSPSDTVRRG</sequence>
<proteinExistence type="predicted"/>
<feature type="domain" description="HTH araC/xylS-type" evidence="4">
    <location>
        <begin position="224"/>
        <end position="323"/>
    </location>
</feature>
<evidence type="ECO:0000259" key="4">
    <source>
        <dbReference type="PROSITE" id="PS01124"/>
    </source>
</evidence>
<dbReference type="InterPro" id="IPR050204">
    <property type="entry name" value="AraC_XylS_family_regulators"/>
</dbReference>
<dbReference type="EMBL" id="JACSPM010000006">
    <property type="protein sequence ID" value="MBD8024825.1"/>
    <property type="molecule type" value="Genomic_DNA"/>
</dbReference>
<keyword evidence="1" id="KW-0805">Transcription regulation</keyword>
<dbReference type="PANTHER" id="PTHR46796:SF12">
    <property type="entry name" value="HTH-TYPE DNA-BINDING TRANSCRIPTIONAL ACTIVATOR EUTR"/>
    <property type="match status" value="1"/>
</dbReference>
<dbReference type="InterPro" id="IPR018062">
    <property type="entry name" value="HTH_AraC-typ_CS"/>
</dbReference>
<keyword evidence="3" id="KW-0804">Transcription</keyword>
<protein>
    <submittedName>
        <fullName evidence="5">Helix-turn-helix domain-containing protein</fullName>
    </submittedName>
</protein>
<organism evidence="5 6">
    <name type="scientific">Microbacterium gallinarum</name>
    <dbReference type="NCBI Taxonomy" id="2762209"/>
    <lineage>
        <taxon>Bacteria</taxon>
        <taxon>Bacillati</taxon>
        <taxon>Actinomycetota</taxon>
        <taxon>Actinomycetes</taxon>
        <taxon>Micrococcales</taxon>
        <taxon>Microbacteriaceae</taxon>
        <taxon>Microbacterium</taxon>
    </lineage>
</organism>
<dbReference type="PROSITE" id="PS00041">
    <property type="entry name" value="HTH_ARAC_FAMILY_1"/>
    <property type="match status" value="1"/>
</dbReference>
<evidence type="ECO:0000313" key="6">
    <source>
        <dbReference type="Proteomes" id="UP000602532"/>
    </source>
</evidence>
<dbReference type="PROSITE" id="PS01124">
    <property type="entry name" value="HTH_ARAC_FAMILY_2"/>
    <property type="match status" value="1"/>
</dbReference>
<dbReference type="SUPFAM" id="SSF46689">
    <property type="entry name" value="Homeodomain-like"/>
    <property type="match status" value="2"/>
</dbReference>
<evidence type="ECO:0000256" key="1">
    <source>
        <dbReference type="ARBA" id="ARBA00023015"/>
    </source>
</evidence>
<evidence type="ECO:0000256" key="3">
    <source>
        <dbReference type="ARBA" id="ARBA00023163"/>
    </source>
</evidence>
<name>A0ABR8X675_9MICO</name>